<evidence type="ECO:0000313" key="2">
    <source>
        <dbReference type="Proteomes" id="UP000568273"/>
    </source>
</evidence>
<evidence type="ECO:0000313" key="1">
    <source>
        <dbReference type="EMBL" id="NMW84712.1"/>
    </source>
</evidence>
<dbReference type="RefSeq" id="WP_169968441.1">
    <property type="nucleotide sequence ID" value="NZ_JABDSR010000003.1"/>
</dbReference>
<protein>
    <submittedName>
        <fullName evidence="1">Uncharacterized protein</fullName>
    </submittedName>
</protein>
<keyword evidence="2" id="KW-1185">Reference proteome</keyword>
<dbReference type="AlphaFoldDB" id="A0A848RK52"/>
<dbReference type="Proteomes" id="UP000568273">
    <property type="component" value="Unassembled WGS sequence"/>
</dbReference>
<name>A0A848RK52_9FIRM</name>
<comment type="caution">
    <text evidence="1">The sequence shown here is derived from an EMBL/GenBank/DDBJ whole genome shotgun (WGS) entry which is preliminary data.</text>
</comment>
<dbReference type="EMBL" id="JABDSR010000003">
    <property type="protein sequence ID" value="NMW84712.1"/>
    <property type="molecule type" value="Genomic_DNA"/>
</dbReference>
<accession>A0A848RK52</accession>
<sequence length="83" mass="9732">MEYKNFKKEINKMGLESTIDENCVCIFNDRLVCSISEKIVGVLSTEYENFYSLPVSIRKQLIDTAYVYAITDLNLRHIKRFCL</sequence>
<gene>
    <name evidence="1" type="ORF">HKO22_03000</name>
</gene>
<reference evidence="1" key="1">
    <citation type="submission" date="2020-04" db="EMBL/GenBank/DDBJ databases">
        <title>Peptoniphilus sp. nov. isolated from swine feces.</title>
        <authorList>
            <person name="Ryu S.W."/>
        </authorList>
    </citation>
    <scope>NUCLEOTIDE SEQUENCE [LARGE SCALE GENOMIC DNA]</scope>
    <source>
        <strain evidence="1">AGMB00490</strain>
    </source>
</reference>
<proteinExistence type="predicted"/>
<organism evidence="1 2">
    <name type="scientific">Peptoniphilus faecalis</name>
    <dbReference type="NCBI Taxonomy" id="2731255"/>
    <lineage>
        <taxon>Bacteria</taxon>
        <taxon>Bacillati</taxon>
        <taxon>Bacillota</taxon>
        <taxon>Tissierellia</taxon>
        <taxon>Tissierellales</taxon>
        <taxon>Peptoniphilaceae</taxon>
        <taxon>Peptoniphilus</taxon>
    </lineage>
</organism>